<dbReference type="EMBL" id="WTYH01000001">
    <property type="protein sequence ID" value="MXO94746.1"/>
    <property type="molecule type" value="Genomic_DNA"/>
</dbReference>
<proteinExistence type="predicted"/>
<dbReference type="OrthoDB" id="7632567at2"/>
<keyword evidence="1" id="KW-0812">Transmembrane</keyword>
<dbReference type="AlphaFoldDB" id="A0A845A6H3"/>
<evidence type="ECO:0000256" key="1">
    <source>
        <dbReference type="SAM" id="Phobius"/>
    </source>
</evidence>
<evidence type="ECO:0000313" key="3">
    <source>
        <dbReference type="Proteomes" id="UP000460626"/>
    </source>
</evidence>
<protein>
    <submittedName>
        <fullName evidence="2">Uncharacterized protein</fullName>
    </submittedName>
</protein>
<keyword evidence="3" id="KW-1185">Reference proteome</keyword>
<feature type="transmembrane region" description="Helical" evidence="1">
    <location>
        <begin position="44"/>
        <end position="68"/>
    </location>
</feature>
<name>A0A845A6H3_9SPHN</name>
<organism evidence="2 3">
    <name type="scientific">Aurantiacibacter arachoides</name>
    <dbReference type="NCBI Taxonomy" id="1850444"/>
    <lineage>
        <taxon>Bacteria</taxon>
        <taxon>Pseudomonadati</taxon>
        <taxon>Pseudomonadota</taxon>
        <taxon>Alphaproteobacteria</taxon>
        <taxon>Sphingomonadales</taxon>
        <taxon>Erythrobacteraceae</taxon>
        <taxon>Aurantiacibacter</taxon>
    </lineage>
</organism>
<keyword evidence="1" id="KW-1133">Transmembrane helix</keyword>
<feature type="transmembrane region" description="Helical" evidence="1">
    <location>
        <begin position="16"/>
        <end position="38"/>
    </location>
</feature>
<sequence length="90" mass="9956">MTNRREKAMREFRRTMSWLVVLAVLMVVGALTFLAVMGELQTHMVVATILGVFISMMLGCGLFALAFLSDKSGHDDVVTDASKRKDPPKP</sequence>
<gene>
    <name evidence="2" type="ORF">GRI62_14180</name>
</gene>
<accession>A0A845A6H3</accession>
<keyword evidence="1" id="KW-0472">Membrane</keyword>
<comment type="caution">
    <text evidence="2">The sequence shown here is derived from an EMBL/GenBank/DDBJ whole genome shotgun (WGS) entry which is preliminary data.</text>
</comment>
<reference evidence="2 3" key="1">
    <citation type="submission" date="2019-12" db="EMBL/GenBank/DDBJ databases">
        <title>Genomic-based taxomic classification of the family Erythrobacteraceae.</title>
        <authorList>
            <person name="Xu L."/>
        </authorList>
    </citation>
    <scope>NUCLEOTIDE SEQUENCE [LARGE SCALE GENOMIC DNA]</scope>
    <source>
        <strain evidence="2 3">RC4-10-4</strain>
    </source>
</reference>
<dbReference type="Proteomes" id="UP000460626">
    <property type="component" value="Unassembled WGS sequence"/>
</dbReference>
<evidence type="ECO:0000313" key="2">
    <source>
        <dbReference type="EMBL" id="MXO94746.1"/>
    </source>
</evidence>